<keyword evidence="2 4" id="KW-0238">DNA-binding</keyword>
<organism evidence="7 8">
    <name type="scientific">Tistrella mobilis</name>
    <dbReference type="NCBI Taxonomy" id="171437"/>
    <lineage>
        <taxon>Bacteria</taxon>
        <taxon>Pseudomonadati</taxon>
        <taxon>Pseudomonadota</taxon>
        <taxon>Alphaproteobacteria</taxon>
        <taxon>Geminicoccales</taxon>
        <taxon>Geminicoccaceae</taxon>
        <taxon>Tistrella</taxon>
    </lineage>
</organism>
<accession>A0A3B9INU0</accession>
<keyword evidence="3" id="KW-0804">Transcription</keyword>
<dbReference type="InterPro" id="IPR009057">
    <property type="entry name" value="Homeodomain-like_sf"/>
</dbReference>
<dbReference type="InterPro" id="IPR001647">
    <property type="entry name" value="HTH_TetR"/>
</dbReference>
<evidence type="ECO:0000313" key="8">
    <source>
        <dbReference type="Proteomes" id="UP000257706"/>
    </source>
</evidence>
<evidence type="ECO:0000256" key="5">
    <source>
        <dbReference type="SAM" id="MobiDB-lite"/>
    </source>
</evidence>
<dbReference type="Gene3D" id="1.10.357.10">
    <property type="entry name" value="Tetracycline Repressor, domain 2"/>
    <property type="match status" value="1"/>
</dbReference>
<evidence type="ECO:0000256" key="2">
    <source>
        <dbReference type="ARBA" id="ARBA00023125"/>
    </source>
</evidence>
<feature type="domain" description="HTH tetR-type" evidence="6">
    <location>
        <begin position="26"/>
        <end position="86"/>
    </location>
</feature>
<reference evidence="7 8" key="1">
    <citation type="journal article" date="2018" name="Nat. Biotechnol.">
        <title>A standardized bacterial taxonomy based on genome phylogeny substantially revises the tree of life.</title>
        <authorList>
            <person name="Parks D.H."/>
            <person name="Chuvochina M."/>
            <person name="Waite D.W."/>
            <person name="Rinke C."/>
            <person name="Skarshewski A."/>
            <person name="Chaumeil P.A."/>
            <person name="Hugenholtz P."/>
        </authorList>
    </citation>
    <scope>NUCLEOTIDE SEQUENCE [LARGE SCALE GENOMIC DNA]</scope>
    <source>
        <strain evidence="7">UBA8739</strain>
    </source>
</reference>
<dbReference type="PANTHER" id="PTHR47506:SF6">
    <property type="entry name" value="HTH-TYPE TRANSCRIPTIONAL REPRESSOR NEMR"/>
    <property type="match status" value="1"/>
</dbReference>
<dbReference type="Pfam" id="PF00440">
    <property type="entry name" value="TetR_N"/>
    <property type="match status" value="1"/>
</dbReference>
<dbReference type="SUPFAM" id="SSF46689">
    <property type="entry name" value="Homeodomain-like"/>
    <property type="match status" value="1"/>
</dbReference>
<protein>
    <submittedName>
        <fullName evidence="7">TetR family transcriptional regulator</fullName>
    </submittedName>
</protein>
<dbReference type="InterPro" id="IPR011075">
    <property type="entry name" value="TetR_C"/>
</dbReference>
<feature type="region of interest" description="Disordered" evidence="5">
    <location>
        <begin position="1"/>
        <end position="22"/>
    </location>
</feature>
<name>A0A3B9INU0_9PROT</name>
<dbReference type="Pfam" id="PF16925">
    <property type="entry name" value="TetR_C_13"/>
    <property type="match status" value="1"/>
</dbReference>
<dbReference type="SUPFAM" id="SSF48498">
    <property type="entry name" value="Tetracyclin repressor-like, C-terminal domain"/>
    <property type="match status" value="1"/>
</dbReference>
<evidence type="ECO:0000313" key="7">
    <source>
        <dbReference type="EMBL" id="HAE49511.1"/>
    </source>
</evidence>
<evidence type="ECO:0000256" key="3">
    <source>
        <dbReference type="ARBA" id="ARBA00023163"/>
    </source>
</evidence>
<sequence>MTDATISAAPAMPARRRGRPPKAGLVDARDRLVRSGVAILTEKGFSAVGLDEILKSAGIPKGSFYHYFDGKEAFGAALIDAYAAYFARKLDRWFLDDSLTPMTRLGRFIADAEAGMARHGWRRGCLVGNLGQEMGTLPEGFRAQIAAVFQDWQARTAACLRAAQAAGEIDPAHDCDRLAAFFWIGWEGAVLRTKLDRDPAPLRLFAAGFFALLGHVPPPVPATSSI</sequence>
<gene>
    <name evidence="7" type="ORF">DCK97_19015</name>
</gene>
<dbReference type="AlphaFoldDB" id="A0A3B9INU0"/>
<dbReference type="PANTHER" id="PTHR47506">
    <property type="entry name" value="TRANSCRIPTIONAL REGULATORY PROTEIN"/>
    <property type="match status" value="1"/>
</dbReference>
<evidence type="ECO:0000259" key="6">
    <source>
        <dbReference type="PROSITE" id="PS50977"/>
    </source>
</evidence>
<feature type="DNA-binding region" description="H-T-H motif" evidence="4">
    <location>
        <begin position="49"/>
        <end position="68"/>
    </location>
</feature>
<keyword evidence="1" id="KW-0805">Transcription regulation</keyword>
<dbReference type="EMBL" id="DMAI01000310">
    <property type="protein sequence ID" value="HAE49511.1"/>
    <property type="molecule type" value="Genomic_DNA"/>
</dbReference>
<proteinExistence type="predicted"/>
<comment type="caution">
    <text evidence="7">The sequence shown here is derived from an EMBL/GenBank/DDBJ whole genome shotgun (WGS) entry which is preliminary data.</text>
</comment>
<evidence type="ECO:0000256" key="4">
    <source>
        <dbReference type="PROSITE-ProRule" id="PRU00335"/>
    </source>
</evidence>
<dbReference type="Proteomes" id="UP000257706">
    <property type="component" value="Unassembled WGS sequence"/>
</dbReference>
<dbReference type="InterPro" id="IPR036271">
    <property type="entry name" value="Tet_transcr_reg_TetR-rel_C_sf"/>
</dbReference>
<dbReference type="PROSITE" id="PS50977">
    <property type="entry name" value="HTH_TETR_2"/>
    <property type="match status" value="1"/>
</dbReference>
<evidence type="ECO:0000256" key="1">
    <source>
        <dbReference type="ARBA" id="ARBA00023015"/>
    </source>
</evidence>
<dbReference type="GO" id="GO:0003677">
    <property type="term" value="F:DNA binding"/>
    <property type="evidence" value="ECO:0007669"/>
    <property type="project" value="UniProtKB-UniRule"/>
</dbReference>
<dbReference type="PRINTS" id="PR00455">
    <property type="entry name" value="HTHTETR"/>
</dbReference>